<keyword evidence="2 5" id="KW-0812">Transmembrane</keyword>
<accession>A0A6H2H6B1</accession>
<dbReference type="FunFam" id="3.30.70.270:FF:000001">
    <property type="entry name" value="Diguanylate cyclase domain protein"/>
    <property type="match status" value="1"/>
</dbReference>
<dbReference type="PROSITE" id="PS50883">
    <property type="entry name" value="EAL"/>
    <property type="match status" value="1"/>
</dbReference>
<organism evidence="10 11">
    <name type="scientific">Polaromonas vacuolata</name>
    <dbReference type="NCBI Taxonomy" id="37448"/>
    <lineage>
        <taxon>Bacteria</taxon>
        <taxon>Pseudomonadati</taxon>
        <taxon>Pseudomonadota</taxon>
        <taxon>Betaproteobacteria</taxon>
        <taxon>Burkholderiales</taxon>
        <taxon>Comamonadaceae</taxon>
        <taxon>Polaromonas</taxon>
    </lineage>
</organism>
<feature type="transmembrane region" description="Helical" evidence="5">
    <location>
        <begin position="40"/>
        <end position="65"/>
    </location>
</feature>
<dbReference type="GO" id="GO:0016020">
    <property type="term" value="C:membrane"/>
    <property type="evidence" value="ECO:0007669"/>
    <property type="project" value="UniProtKB-SubCell"/>
</dbReference>
<dbReference type="PROSITE" id="PS50839">
    <property type="entry name" value="CHASE"/>
    <property type="match status" value="1"/>
</dbReference>
<evidence type="ECO:0000259" key="6">
    <source>
        <dbReference type="PROSITE" id="PS50112"/>
    </source>
</evidence>
<dbReference type="SMART" id="SM00052">
    <property type="entry name" value="EAL"/>
    <property type="match status" value="1"/>
</dbReference>
<dbReference type="Proteomes" id="UP000502041">
    <property type="component" value="Chromosome"/>
</dbReference>
<dbReference type="PANTHER" id="PTHR44757:SF2">
    <property type="entry name" value="BIOFILM ARCHITECTURE MAINTENANCE PROTEIN MBAA"/>
    <property type="match status" value="1"/>
</dbReference>
<dbReference type="PROSITE" id="PS50112">
    <property type="entry name" value="PAS"/>
    <property type="match status" value="1"/>
</dbReference>
<keyword evidence="3 5" id="KW-1133">Transmembrane helix</keyword>
<dbReference type="Pfam" id="PF13426">
    <property type="entry name" value="PAS_9"/>
    <property type="match status" value="1"/>
</dbReference>
<dbReference type="Pfam" id="PF00990">
    <property type="entry name" value="GGDEF"/>
    <property type="match status" value="1"/>
</dbReference>
<dbReference type="PROSITE" id="PS50887">
    <property type="entry name" value="GGDEF"/>
    <property type="match status" value="1"/>
</dbReference>
<gene>
    <name evidence="10" type="ORF">HC248_00621</name>
</gene>
<dbReference type="InterPro" id="IPR035965">
    <property type="entry name" value="PAS-like_dom_sf"/>
</dbReference>
<keyword evidence="11" id="KW-1185">Reference proteome</keyword>
<dbReference type="Gene3D" id="3.20.20.450">
    <property type="entry name" value="EAL domain"/>
    <property type="match status" value="1"/>
</dbReference>
<dbReference type="InterPro" id="IPR052155">
    <property type="entry name" value="Biofilm_reg_signaling"/>
</dbReference>
<dbReference type="InterPro" id="IPR000160">
    <property type="entry name" value="GGDEF_dom"/>
</dbReference>
<dbReference type="GO" id="GO:0003824">
    <property type="term" value="F:catalytic activity"/>
    <property type="evidence" value="ECO:0007669"/>
    <property type="project" value="UniProtKB-ARBA"/>
</dbReference>
<dbReference type="Gene3D" id="3.30.450.350">
    <property type="entry name" value="CHASE domain"/>
    <property type="match status" value="1"/>
</dbReference>
<feature type="domain" description="GGDEF" evidence="9">
    <location>
        <begin position="559"/>
        <end position="692"/>
    </location>
</feature>
<dbReference type="InterPro" id="IPR029787">
    <property type="entry name" value="Nucleotide_cyclase"/>
</dbReference>
<keyword evidence="4 5" id="KW-0472">Membrane</keyword>
<dbReference type="InterPro" id="IPR006189">
    <property type="entry name" value="CHASE_dom"/>
</dbReference>
<dbReference type="Pfam" id="PF00563">
    <property type="entry name" value="EAL"/>
    <property type="match status" value="1"/>
</dbReference>
<evidence type="ECO:0000256" key="1">
    <source>
        <dbReference type="ARBA" id="ARBA00004370"/>
    </source>
</evidence>
<evidence type="ECO:0000259" key="7">
    <source>
        <dbReference type="PROSITE" id="PS50839"/>
    </source>
</evidence>
<evidence type="ECO:0000259" key="9">
    <source>
        <dbReference type="PROSITE" id="PS50887"/>
    </source>
</evidence>
<dbReference type="GO" id="GO:0007165">
    <property type="term" value="P:signal transduction"/>
    <property type="evidence" value="ECO:0007669"/>
    <property type="project" value="UniProtKB-ARBA"/>
</dbReference>
<comment type="subcellular location">
    <subcellularLocation>
        <location evidence="1">Membrane</location>
    </subcellularLocation>
</comment>
<dbReference type="CDD" id="cd00130">
    <property type="entry name" value="PAS"/>
    <property type="match status" value="1"/>
</dbReference>
<dbReference type="SUPFAM" id="SSF55073">
    <property type="entry name" value="Nucleotide cyclase"/>
    <property type="match status" value="1"/>
</dbReference>
<dbReference type="SUPFAM" id="SSF55785">
    <property type="entry name" value="PYP-like sensor domain (PAS domain)"/>
    <property type="match status" value="1"/>
</dbReference>
<evidence type="ECO:0000313" key="11">
    <source>
        <dbReference type="Proteomes" id="UP000502041"/>
    </source>
</evidence>
<dbReference type="SUPFAM" id="SSF141868">
    <property type="entry name" value="EAL domain-like"/>
    <property type="match status" value="1"/>
</dbReference>
<dbReference type="AlphaFoldDB" id="A0A6H2H6B1"/>
<evidence type="ECO:0000256" key="2">
    <source>
        <dbReference type="ARBA" id="ARBA00022692"/>
    </source>
</evidence>
<name>A0A6H2H6B1_9BURK</name>
<sequence>MTLGKKIALLFSRKSNPSGLICLWKAAEMRSAIKSISRQISAVILNWPVAWIILFISLLLTFLVWRSAQEDLARLQQVQLESRVSKVSDAVLRRVQAYEQVLRGGVGLLAASDVVTRSEFQDYIASLNVKEHYPAIQGIGYAVHIPAADLELHKRKMRAEGFPDYDIYPTGERDQYTSIIYLEPFNLRNQRAFGFDMFSEPKRRAAMEVARDTGNTAVSTKVTLVQESGEKMQASILMYLPFYKNGKPRATLEERRSNLQGYVYSPFRLDKLMGGILNEAQTGVKADINMEVYEDSQYSAENLLYDDNGIPDMRNAPRSDSLALTQSITVFGHTWSLYFTTRPAFHAAFDQNKPLRFLGFGTIFSVLLSALMWLFTKQRRRALVQASYMQEEIVERKKAEEELRLAALMYQHSSEAMSVADSTGAIVSINPAYTKVTGYTLEDAVGRNCSLHKANNHDRKFFRAMWDEINATGHWQGEIWNWRKNGEAYLEWTTVNTIYLDDGSVHRYVAQTSDITQKKASEKLIWQQANYDLLTGLPNRHMFHDRLERAIKKSRRSGFPMALLLLDLDRFKEVNDALGHAQGDVLLVEAARRIATCVRESDTVARLGGDEFTVILSELVDINSAEHIAQNIIKQLAAPFELLQDVVFVQASVGITLYPDDSLDVETLIKNADQAMYVAKNLGGNRFSRFTQDLQEAAETRLRMMRDLRNALAANQLEVYYQPIVEIATGKIYKAEALLRWKHPELGMVSPMQFIPLAEESRLIHDINDWVFHEATRELASWRKQLVPEFQISVNVSPVELRQNREKVGAHWIRHLQALGLPGKSLAIEITESILLNAESNVTDKLHLFRDAGIEVSIDDFGTGYSSLSYLKKFDIDYLKVDQSFVHNLVDGTDDKVLCEAIIVMAHKLGLKVIAEGVETQAQLDLLTAYGCDYAQGWLYSKAVTAPDFFALLLKNVKL</sequence>
<evidence type="ECO:0000256" key="5">
    <source>
        <dbReference type="SAM" id="Phobius"/>
    </source>
</evidence>
<dbReference type="InterPro" id="IPR035919">
    <property type="entry name" value="EAL_sf"/>
</dbReference>
<dbReference type="KEGG" id="pvac:HC248_00621"/>
<dbReference type="Gene3D" id="3.30.70.270">
    <property type="match status" value="1"/>
</dbReference>
<feature type="domain" description="EAL" evidence="8">
    <location>
        <begin position="701"/>
        <end position="957"/>
    </location>
</feature>
<reference evidence="10 11" key="1">
    <citation type="submission" date="2020-04" db="EMBL/GenBank/DDBJ databases">
        <title>Complete genome of a Psychrophilic, Marine, Gas Vacuolate Bacterium Polaromonas vacuolata KCTC 22033T.</title>
        <authorList>
            <person name="Hwang K."/>
            <person name="Kim K.M."/>
        </authorList>
    </citation>
    <scope>NUCLEOTIDE SEQUENCE [LARGE SCALE GENOMIC DNA]</scope>
    <source>
        <strain evidence="10 11">KCTC 22033</strain>
    </source>
</reference>
<evidence type="ECO:0000256" key="4">
    <source>
        <dbReference type="ARBA" id="ARBA00023136"/>
    </source>
</evidence>
<dbReference type="InterPro" id="IPR042240">
    <property type="entry name" value="CHASE_sf"/>
</dbReference>
<dbReference type="EMBL" id="CP051461">
    <property type="protein sequence ID" value="QJC55343.1"/>
    <property type="molecule type" value="Genomic_DNA"/>
</dbReference>
<evidence type="ECO:0000259" key="8">
    <source>
        <dbReference type="PROSITE" id="PS50883"/>
    </source>
</evidence>
<dbReference type="InterPro" id="IPR000014">
    <property type="entry name" value="PAS"/>
</dbReference>
<dbReference type="Gene3D" id="3.30.450.20">
    <property type="entry name" value="PAS domain"/>
    <property type="match status" value="1"/>
</dbReference>
<dbReference type="NCBIfam" id="TIGR00229">
    <property type="entry name" value="sensory_box"/>
    <property type="match status" value="1"/>
</dbReference>
<evidence type="ECO:0000256" key="3">
    <source>
        <dbReference type="ARBA" id="ARBA00022989"/>
    </source>
</evidence>
<dbReference type="RefSeq" id="WP_168921223.1">
    <property type="nucleotide sequence ID" value="NZ_CP051461.1"/>
</dbReference>
<dbReference type="InterPro" id="IPR001633">
    <property type="entry name" value="EAL_dom"/>
</dbReference>
<feature type="domain" description="CHASE" evidence="7">
    <location>
        <begin position="111"/>
        <end position="338"/>
    </location>
</feature>
<evidence type="ECO:0000313" key="10">
    <source>
        <dbReference type="EMBL" id="QJC55343.1"/>
    </source>
</evidence>
<dbReference type="PANTHER" id="PTHR44757">
    <property type="entry name" value="DIGUANYLATE CYCLASE DGCP"/>
    <property type="match status" value="1"/>
</dbReference>
<dbReference type="SMART" id="SM01079">
    <property type="entry name" value="CHASE"/>
    <property type="match status" value="1"/>
</dbReference>
<dbReference type="Pfam" id="PF03924">
    <property type="entry name" value="CHASE"/>
    <property type="match status" value="1"/>
</dbReference>
<dbReference type="CDD" id="cd01949">
    <property type="entry name" value="GGDEF"/>
    <property type="match status" value="1"/>
</dbReference>
<dbReference type="SMART" id="SM00267">
    <property type="entry name" value="GGDEF"/>
    <property type="match status" value="1"/>
</dbReference>
<dbReference type="CDD" id="cd01948">
    <property type="entry name" value="EAL"/>
    <property type="match status" value="1"/>
</dbReference>
<feature type="domain" description="PAS" evidence="6">
    <location>
        <begin position="401"/>
        <end position="448"/>
    </location>
</feature>
<dbReference type="NCBIfam" id="TIGR00254">
    <property type="entry name" value="GGDEF"/>
    <property type="match status" value="1"/>
</dbReference>
<proteinExistence type="predicted"/>
<dbReference type="InterPro" id="IPR043128">
    <property type="entry name" value="Rev_trsase/Diguanyl_cyclase"/>
</dbReference>
<protein>
    <submittedName>
        <fullName evidence="10">Putative signaling protein</fullName>
    </submittedName>
</protein>